<dbReference type="InterPro" id="IPR048958">
    <property type="entry name" value="Polysacc_lyase_14"/>
</dbReference>
<feature type="compositionally biased region" description="Basic and acidic residues" evidence="1">
    <location>
        <begin position="87"/>
        <end position="98"/>
    </location>
</feature>
<dbReference type="Proteomes" id="UP000002748">
    <property type="component" value="Unassembled WGS sequence"/>
</dbReference>
<dbReference type="RefSeq" id="XP_014180166.1">
    <property type="nucleotide sequence ID" value="XM_014324691.1"/>
</dbReference>
<comment type="caution">
    <text evidence="4">The sequence shown here is derived from an EMBL/GenBank/DDBJ whole genome shotgun (WGS) entry which is preliminary data.</text>
</comment>
<dbReference type="PANTHER" id="PTHR40124">
    <property type="match status" value="1"/>
</dbReference>
<proteinExistence type="predicted"/>
<dbReference type="KEGG" id="tasa:A1Q1_01652"/>
<dbReference type="OrthoDB" id="2395160at2759"/>
<feature type="signal peptide" evidence="2">
    <location>
        <begin position="1"/>
        <end position="18"/>
    </location>
</feature>
<evidence type="ECO:0000313" key="4">
    <source>
        <dbReference type="EMBL" id="EJT49171.1"/>
    </source>
</evidence>
<dbReference type="PANTHER" id="PTHR40124:SF1">
    <property type="entry name" value="DISAGGREGATASE RELATED REPEAT PROTEIN"/>
    <property type="match status" value="1"/>
</dbReference>
<dbReference type="Gene3D" id="2.60.120.200">
    <property type="match status" value="1"/>
</dbReference>
<feature type="domain" description="Polysaccharide lyase 14" evidence="3">
    <location>
        <begin position="118"/>
        <end position="331"/>
    </location>
</feature>
<evidence type="ECO:0000259" key="3">
    <source>
        <dbReference type="Pfam" id="PF21294"/>
    </source>
</evidence>
<name>J5T4T5_TRIAS</name>
<evidence type="ECO:0000256" key="2">
    <source>
        <dbReference type="SAM" id="SignalP"/>
    </source>
</evidence>
<keyword evidence="2" id="KW-0732">Signal</keyword>
<feature type="region of interest" description="Disordered" evidence="1">
    <location>
        <begin position="69"/>
        <end position="120"/>
    </location>
</feature>
<accession>J5T4T5</accession>
<evidence type="ECO:0000256" key="1">
    <source>
        <dbReference type="SAM" id="MobiDB-lite"/>
    </source>
</evidence>
<dbReference type="HOGENOM" id="CLU_049744_2_0_1"/>
<organism evidence="4 5">
    <name type="scientific">Trichosporon asahii var. asahii (strain ATCC 90039 / CBS 2479 / JCM 2466 / KCTC 7840 / NBRC 103889/ NCYC 2677 / UAMH 7654)</name>
    <name type="common">Yeast</name>
    <dbReference type="NCBI Taxonomy" id="1186058"/>
    <lineage>
        <taxon>Eukaryota</taxon>
        <taxon>Fungi</taxon>
        <taxon>Dikarya</taxon>
        <taxon>Basidiomycota</taxon>
        <taxon>Agaricomycotina</taxon>
        <taxon>Tremellomycetes</taxon>
        <taxon>Trichosporonales</taxon>
        <taxon>Trichosporonaceae</taxon>
        <taxon>Trichosporon</taxon>
    </lineage>
</organism>
<dbReference type="VEuPathDB" id="FungiDB:A1Q1_01652"/>
<dbReference type="EMBL" id="ALBS01000177">
    <property type="protein sequence ID" value="EJT49171.1"/>
    <property type="molecule type" value="Genomic_DNA"/>
</dbReference>
<sequence length="374" mass="40069">MLTRLALVAGLAVAAAQSADPSDLAKSLGLTENYQYEFPSQPLEQDSADNYLYDNWHLNHGQIQFGAGDITFQSDPAGGKRRSLAVRAEDDKERKKESSSSTSSAPTPSGTGAAAAVKDSKTSLRIEYPAGSYSNATGGTQFYSQPLNATSDTPKPADGAGTNGNFERMLLSFNKGGKLPGLRGGDDPHGCSGGHYPEDGGCFSTRLMWREGGLGEVYAYIPKNGIKDFCKKKGISCDADYGTSLNKGSFSFPRNKWQTIWLYVELNKIGTANGVVALYVDGKQKFNMTNLEIRRNDHVDSIGGLYFSTFFGGNDQSWASPTNQYTFFRNMQIFAGLGESQHPGDPTSGATKSTPSFAFAAAAAVFVVAASAFF</sequence>
<dbReference type="AlphaFoldDB" id="J5T4T5"/>
<feature type="chain" id="PRO_5003784715" description="Polysaccharide lyase 14 domain-containing protein" evidence="2">
    <location>
        <begin position="19"/>
        <end position="374"/>
    </location>
</feature>
<evidence type="ECO:0000313" key="5">
    <source>
        <dbReference type="Proteomes" id="UP000002748"/>
    </source>
</evidence>
<dbReference type="GeneID" id="25985166"/>
<feature type="compositionally biased region" description="Low complexity" evidence="1">
    <location>
        <begin position="99"/>
        <end position="116"/>
    </location>
</feature>
<gene>
    <name evidence="4" type="ORF">A1Q1_01652</name>
</gene>
<reference evidence="4 5" key="1">
    <citation type="journal article" date="2012" name="Eukaryot. Cell">
        <title>Draft genome sequence of CBS 2479, the standard type strain of Trichosporon asahii.</title>
        <authorList>
            <person name="Yang R.Y."/>
            <person name="Li H.T."/>
            <person name="Zhu H."/>
            <person name="Zhou G.P."/>
            <person name="Wang M."/>
            <person name="Wang L."/>
        </authorList>
    </citation>
    <scope>NUCLEOTIDE SEQUENCE [LARGE SCALE GENOMIC DNA]</scope>
    <source>
        <strain evidence="5">ATCC 90039 / CBS 2479 / JCM 2466 / KCTC 7840 / NCYC 2677 / UAMH 7654</strain>
    </source>
</reference>
<protein>
    <recommendedName>
        <fullName evidence="3">Polysaccharide lyase 14 domain-containing protein</fullName>
    </recommendedName>
</protein>
<dbReference type="Pfam" id="PF21294">
    <property type="entry name" value="Polysacc_lyase_14"/>
    <property type="match status" value="1"/>
</dbReference>